<feature type="binding site" evidence="7">
    <location>
        <begin position="325"/>
        <end position="329"/>
    </location>
    <ligand>
        <name>FMN</name>
        <dbReference type="ChEBI" id="CHEBI:58210"/>
    </ligand>
</feature>
<proteinExistence type="inferred from homology"/>
<dbReference type="InterPro" id="IPR000262">
    <property type="entry name" value="FMN-dep_DH"/>
</dbReference>
<dbReference type="OrthoDB" id="9770452at2"/>
<dbReference type="AlphaFoldDB" id="A0A4V2SJT0"/>
<evidence type="ECO:0000259" key="8">
    <source>
        <dbReference type="PROSITE" id="PS51349"/>
    </source>
</evidence>
<gene>
    <name evidence="9" type="ORF">EV674_11681</name>
</gene>
<dbReference type="CDD" id="cd02809">
    <property type="entry name" value="alpha_hydroxyacid_oxid_FMN"/>
    <property type="match status" value="1"/>
</dbReference>
<feature type="binding site" evidence="7">
    <location>
        <position position="271"/>
    </location>
    <ligand>
        <name>FMN</name>
        <dbReference type="ChEBI" id="CHEBI:58210"/>
    </ligand>
</feature>
<feature type="binding site" evidence="7">
    <location>
        <position position="181"/>
    </location>
    <ligand>
        <name>glyoxylate</name>
        <dbReference type="ChEBI" id="CHEBI:36655"/>
    </ligand>
</feature>
<dbReference type="PIRSF" id="PIRSF000138">
    <property type="entry name" value="Al-hdrx_acd_dh"/>
    <property type="match status" value="1"/>
</dbReference>
<evidence type="ECO:0000313" key="9">
    <source>
        <dbReference type="EMBL" id="TCP16776.1"/>
    </source>
</evidence>
<name>A0A4V2SJT0_9BURK</name>
<dbReference type="GO" id="GO:0010181">
    <property type="term" value="F:FMN binding"/>
    <property type="evidence" value="ECO:0007669"/>
    <property type="project" value="InterPro"/>
</dbReference>
<feature type="active site" description="Proton acceptor" evidence="6">
    <location>
        <position position="295"/>
    </location>
</feature>
<dbReference type="Proteomes" id="UP000295182">
    <property type="component" value="Unassembled WGS sequence"/>
</dbReference>
<evidence type="ECO:0000256" key="2">
    <source>
        <dbReference type="ARBA" id="ARBA00022630"/>
    </source>
</evidence>
<comment type="cofactor">
    <cofactor evidence="1">
        <name>FMN</name>
        <dbReference type="ChEBI" id="CHEBI:58210"/>
    </cofactor>
</comment>
<accession>A0A4V2SJT0</accession>
<keyword evidence="2 7" id="KW-0285">Flavoprotein</keyword>
<feature type="binding site" evidence="7">
    <location>
        <position position="172"/>
    </location>
    <ligand>
        <name>FMN</name>
        <dbReference type="ChEBI" id="CHEBI:58210"/>
    </ligand>
</feature>
<feature type="binding site" evidence="7">
    <location>
        <begin position="348"/>
        <end position="349"/>
    </location>
    <ligand>
        <name>FMN</name>
        <dbReference type="ChEBI" id="CHEBI:58210"/>
    </ligand>
</feature>
<dbReference type="Pfam" id="PF01070">
    <property type="entry name" value="FMN_dh"/>
    <property type="match status" value="1"/>
</dbReference>
<dbReference type="SUPFAM" id="SSF51395">
    <property type="entry name" value="FMN-linked oxidoreductases"/>
    <property type="match status" value="1"/>
</dbReference>
<sequence length="398" mass="43258">MTTAPAHTPAAPHPPRVLQRMLSLHDFEAEARRRLPRPIFGYIAGAAEDNRSLQDNRSAFDDYGFTTRVLVDVSHRSTGVELLGHRYAAPFGLAPMGISALSTYRGDIALARAAQAAQVPAILSGTSLIPLEEVIAAAPGTWFQAYLPGDPQRITALVERAARAGFETLVLTVDIPVSANRENNVRTGFSTPLRPSLRLAWDGITHPRWLAGTFLRTLVQHGMPHFENSFATRGAPIVSRNVLRDFSARDHLNWSHLAQIRRQWQGRLIVKGVLSVADALLAREHGADGVILSNHGGRQLDGAVAPLRILADVVDAVGDWPVMVDSGFRRGSDVLKALALGARFVFVGRPFNYAAAVAGQAGVAHAIELLRQEVDRNMAMLGVNHCGELHRGQLLRRG</sequence>
<evidence type="ECO:0000256" key="6">
    <source>
        <dbReference type="PIRSR" id="PIRSR000138-1"/>
    </source>
</evidence>
<comment type="caution">
    <text evidence="9">The sequence shown here is derived from an EMBL/GenBank/DDBJ whole genome shotgun (WGS) entry which is preliminary data.</text>
</comment>
<dbReference type="Gene3D" id="3.20.20.70">
    <property type="entry name" value="Aldolase class I"/>
    <property type="match status" value="1"/>
</dbReference>
<dbReference type="PANTHER" id="PTHR10578">
    <property type="entry name" value="S -2-HYDROXY-ACID OXIDASE-RELATED"/>
    <property type="match status" value="1"/>
</dbReference>
<dbReference type="InterPro" id="IPR008259">
    <property type="entry name" value="FMN_hydac_DH_AS"/>
</dbReference>
<dbReference type="InterPro" id="IPR037396">
    <property type="entry name" value="FMN_HAD"/>
</dbReference>
<dbReference type="RefSeq" id="WP_119013337.1">
    <property type="nucleotide sequence ID" value="NZ_QXNC01000015.1"/>
</dbReference>
<reference evidence="9 10" key="1">
    <citation type="submission" date="2019-03" db="EMBL/GenBank/DDBJ databases">
        <title>Genomic Encyclopedia of Type Strains, Phase IV (KMG-IV): sequencing the most valuable type-strain genomes for metagenomic binning, comparative biology and taxonomic classification.</title>
        <authorList>
            <person name="Goeker M."/>
        </authorList>
    </citation>
    <scope>NUCLEOTIDE SEQUENCE [LARGE SCALE GENOMIC DNA]</scope>
    <source>
        <strain evidence="9 10">DSM 1837</strain>
    </source>
</reference>
<dbReference type="InterPro" id="IPR013785">
    <property type="entry name" value="Aldolase_TIM"/>
</dbReference>
<feature type="binding site" evidence="7">
    <location>
        <position position="295"/>
    </location>
    <ligand>
        <name>glyoxylate</name>
        <dbReference type="ChEBI" id="CHEBI:36655"/>
    </ligand>
</feature>
<keyword evidence="10" id="KW-1185">Reference proteome</keyword>
<feature type="binding site" evidence="7">
    <location>
        <begin position="95"/>
        <end position="97"/>
    </location>
    <ligand>
        <name>FMN</name>
        <dbReference type="ChEBI" id="CHEBI:58210"/>
    </ligand>
</feature>
<feature type="binding site" evidence="7">
    <location>
        <position position="146"/>
    </location>
    <ligand>
        <name>glyoxylate</name>
        <dbReference type="ChEBI" id="CHEBI:36655"/>
    </ligand>
</feature>
<dbReference type="PROSITE" id="PS51349">
    <property type="entry name" value="FMN_HYDROXY_ACID_DH_2"/>
    <property type="match status" value="1"/>
</dbReference>
<feature type="domain" description="FMN hydroxy acid dehydrogenase" evidence="8">
    <location>
        <begin position="16"/>
        <end position="398"/>
    </location>
</feature>
<organism evidence="9 10">
    <name type="scientific">Simplicispira metamorpha</name>
    <dbReference type="NCBI Taxonomy" id="80881"/>
    <lineage>
        <taxon>Bacteria</taxon>
        <taxon>Pseudomonadati</taxon>
        <taxon>Pseudomonadota</taxon>
        <taxon>Betaproteobacteria</taxon>
        <taxon>Burkholderiales</taxon>
        <taxon>Comamonadaceae</taxon>
        <taxon>Simplicispira</taxon>
    </lineage>
</organism>
<evidence type="ECO:0000256" key="5">
    <source>
        <dbReference type="ARBA" id="ARBA00024042"/>
    </source>
</evidence>
<dbReference type="FunFam" id="3.20.20.70:FF:000029">
    <property type="entry name" value="L-lactate dehydrogenase"/>
    <property type="match status" value="1"/>
</dbReference>
<feature type="binding site" evidence="7">
    <location>
        <position position="298"/>
    </location>
    <ligand>
        <name>glyoxylate</name>
        <dbReference type="ChEBI" id="CHEBI:36655"/>
    </ligand>
</feature>
<feature type="binding site" evidence="7">
    <location>
        <position position="124"/>
    </location>
    <ligand>
        <name>FMN</name>
        <dbReference type="ChEBI" id="CHEBI:58210"/>
    </ligand>
</feature>
<dbReference type="EMBL" id="SLXH01000016">
    <property type="protein sequence ID" value="TCP16776.1"/>
    <property type="molecule type" value="Genomic_DNA"/>
</dbReference>
<evidence type="ECO:0000256" key="3">
    <source>
        <dbReference type="ARBA" id="ARBA00022643"/>
    </source>
</evidence>
<feature type="binding site" evidence="7">
    <location>
        <position position="144"/>
    </location>
    <ligand>
        <name>FMN</name>
        <dbReference type="ChEBI" id="CHEBI:58210"/>
    </ligand>
</feature>
<evidence type="ECO:0000313" key="10">
    <source>
        <dbReference type="Proteomes" id="UP000295182"/>
    </source>
</evidence>
<evidence type="ECO:0000256" key="7">
    <source>
        <dbReference type="PIRSR" id="PIRSR000138-2"/>
    </source>
</evidence>
<evidence type="ECO:0000256" key="1">
    <source>
        <dbReference type="ARBA" id="ARBA00001917"/>
    </source>
</evidence>
<keyword evidence="4" id="KW-0560">Oxidoreductase</keyword>
<dbReference type="PROSITE" id="PS00557">
    <property type="entry name" value="FMN_HYDROXY_ACID_DH_1"/>
    <property type="match status" value="1"/>
</dbReference>
<evidence type="ECO:0000256" key="4">
    <source>
        <dbReference type="ARBA" id="ARBA00023002"/>
    </source>
</evidence>
<feature type="binding site" evidence="7">
    <location>
        <position position="293"/>
    </location>
    <ligand>
        <name>FMN</name>
        <dbReference type="ChEBI" id="CHEBI:58210"/>
    </ligand>
</feature>
<dbReference type="InterPro" id="IPR012133">
    <property type="entry name" value="Alpha-hydoxy_acid_DH_FMN"/>
</dbReference>
<dbReference type="PANTHER" id="PTHR10578:SF107">
    <property type="entry name" value="2-HYDROXYACID OXIDASE 1"/>
    <property type="match status" value="1"/>
</dbReference>
<comment type="similarity">
    <text evidence="5">Belongs to the FMN-dependent alpha-hydroxy acid dehydrogenase family.</text>
</comment>
<dbReference type="GO" id="GO:0016614">
    <property type="term" value="F:oxidoreductase activity, acting on CH-OH group of donors"/>
    <property type="evidence" value="ECO:0007669"/>
    <property type="project" value="UniProtKB-ARBA"/>
</dbReference>
<feature type="binding site" evidence="7">
    <location>
        <position position="42"/>
    </location>
    <ligand>
        <name>glyoxylate</name>
        <dbReference type="ChEBI" id="CHEBI:36655"/>
    </ligand>
</feature>
<protein>
    <submittedName>
        <fullName evidence="9">L-lactate dehydrogenase (Cytochrome)</fullName>
    </submittedName>
</protein>
<keyword evidence="3 7" id="KW-0288">FMN</keyword>